<dbReference type="PROSITE" id="PS51318">
    <property type="entry name" value="TAT"/>
    <property type="match status" value="1"/>
</dbReference>
<comment type="caution">
    <text evidence="8">The sequence shown here is derived from an EMBL/GenBank/DDBJ whole genome shotgun (WGS) entry which is preliminary data.</text>
</comment>
<keyword evidence="4" id="KW-0732">Signal</keyword>
<evidence type="ECO:0000256" key="3">
    <source>
        <dbReference type="ARBA" id="ARBA00022679"/>
    </source>
</evidence>
<feature type="domain" description="AlgX/AlgJ SGNH hydrolase-like" evidence="7">
    <location>
        <begin position="59"/>
        <end position="316"/>
    </location>
</feature>
<evidence type="ECO:0000256" key="2">
    <source>
        <dbReference type="ARBA" id="ARBA00005182"/>
    </source>
</evidence>
<dbReference type="GO" id="GO:0016740">
    <property type="term" value="F:transferase activity"/>
    <property type="evidence" value="ECO:0007669"/>
    <property type="project" value="UniProtKB-KW"/>
</dbReference>
<comment type="pathway">
    <text evidence="2">Glycan biosynthesis; alginate biosynthesis.</text>
</comment>
<evidence type="ECO:0000256" key="1">
    <source>
        <dbReference type="ARBA" id="ARBA00004418"/>
    </source>
</evidence>
<dbReference type="RefSeq" id="WP_169338890.1">
    <property type="nucleotide sequence ID" value="NZ_JABBZM010000001.1"/>
</dbReference>
<evidence type="ECO:0000313" key="9">
    <source>
        <dbReference type="Proteomes" id="UP000575469"/>
    </source>
</evidence>
<protein>
    <submittedName>
        <fullName evidence="8">Twin-arginine translocation pathway signal</fullName>
    </submittedName>
</protein>
<reference evidence="8 9" key="1">
    <citation type="submission" date="2020-04" db="EMBL/GenBank/DDBJ databases">
        <title>Ralstonia insidiosa genome sequencing and assembly.</title>
        <authorList>
            <person name="Martins R.C.R."/>
            <person name="Perdigao-Neto L.V."/>
            <person name="Levin A.S.S."/>
            <person name="Costa S.F."/>
        </authorList>
    </citation>
    <scope>NUCLEOTIDE SEQUENCE [LARGE SCALE GENOMIC DNA]</scope>
    <source>
        <strain evidence="8 9">5047</strain>
    </source>
</reference>
<evidence type="ECO:0000313" key="8">
    <source>
        <dbReference type="EMBL" id="NMV36331.1"/>
    </source>
</evidence>
<name>A0A848NMZ0_9RALS</name>
<gene>
    <name evidence="8" type="ORF">HGR00_00225</name>
</gene>
<keyword evidence="3" id="KW-0808">Transferase</keyword>
<dbReference type="Pfam" id="PF16822">
    <property type="entry name" value="ALGX"/>
    <property type="match status" value="1"/>
</dbReference>
<dbReference type="GO" id="GO:0042121">
    <property type="term" value="P:alginic acid biosynthetic process"/>
    <property type="evidence" value="ECO:0007669"/>
    <property type="project" value="UniProtKB-UniPathway"/>
</dbReference>
<organism evidence="8 9">
    <name type="scientific">Ralstonia insidiosa</name>
    <dbReference type="NCBI Taxonomy" id="190721"/>
    <lineage>
        <taxon>Bacteria</taxon>
        <taxon>Pseudomonadati</taxon>
        <taxon>Pseudomonadota</taxon>
        <taxon>Betaproteobacteria</taxon>
        <taxon>Burkholderiales</taxon>
        <taxon>Burkholderiaceae</taxon>
        <taxon>Ralstonia</taxon>
    </lineage>
</organism>
<dbReference type="Proteomes" id="UP000575469">
    <property type="component" value="Unassembled WGS sequence"/>
</dbReference>
<dbReference type="EMBL" id="JABBZM010000001">
    <property type="protein sequence ID" value="NMV36331.1"/>
    <property type="molecule type" value="Genomic_DNA"/>
</dbReference>
<keyword evidence="5" id="KW-0574">Periplasm</keyword>
<evidence type="ECO:0000256" key="5">
    <source>
        <dbReference type="ARBA" id="ARBA00022764"/>
    </source>
</evidence>
<accession>A0A848NMZ0</accession>
<dbReference type="AlphaFoldDB" id="A0A848NMZ0"/>
<dbReference type="InterPro" id="IPR031811">
    <property type="entry name" value="ALGX/ALGJ_SGNH-like"/>
</dbReference>
<evidence type="ECO:0000256" key="4">
    <source>
        <dbReference type="ARBA" id="ARBA00022729"/>
    </source>
</evidence>
<dbReference type="UniPathway" id="UPA00286"/>
<sequence>MTVSLRSPLGSDSQSIDARRRRVLFSLGAAPLAGALAGLPNLALAVQGAQAPATKAQTIIEGRDRWLFPGWESLTEDDTAGCLQALDLIRKAADKLSAADIRTVIVIAPLKARAYADKLPDGMTLSPAVKGRYAALAAHAGKIGLDMVDAEAAIATVNPTDDTTFIRADYHWSARAAEANAAATAKLLQARGLFTERTGGGTRLGKWTEEISYGDLADLLPPEKKKAVGKDHFFVRQAGNNKDLLDSAPSLVQVVGNSMVQPYLGFPQKLSNAIDNPVGLTWTFGNVGPWKTLLNYLESPAFKSAKIKALVWQFNEGQMMNGPNAATQWDAASIMAEDAWLARLDKALAR</sequence>
<proteinExistence type="predicted"/>
<keyword evidence="6" id="KW-0016">Alginate biosynthesis</keyword>
<dbReference type="GO" id="GO:0042597">
    <property type="term" value="C:periplasmic space"/>
    <property type="evidence" value="ECO:0007669"/>
    <property type="project" value="UniProtKB-SubCell"/>
</dbReference>
<evidence type="ECO:0000259" key="7">
    <source>
        <dbReference type="Pfam" id="PF16822"/>
    </source>
</evidence>
<evidence type="ECO:0000256" key="6">
    <source>
        <dbReference type="ARBA" id="ARBA00022841"/>
    </source>
</evidence>
<comment type="subcellular location">
    <subcellularLocation>
        <location evidence="1">Periplasm</location>
    </subcellularLocation>
</comment>
<dbReference type="InterPro" id="IPR006311">
    <property type="entry name" value="TAT_signal"/>
</dbReference>